<evidence type="ECO:0000313" key="1">
    <source>
        <dbReference type="EMBL" id="ADR74175.1"/>
    </source>
</evidence>
<accession>E5KWQ8</accession>
<sequence>MDMDLFCIYIKIPAIFSDNRDNQIILTNDNRTVRLNNLVNIDPHFLYRTFNMAEGSWMNRHSPKRQLTKIVKQTILTIHFLEKLPAFSKNIVAKE</sequence>
<dbReference type="EMBL" id="HQ231916">
    <property type="protein sequence ID" value="ADR74175.1"/>
    <property type="molecule type" value="Genomic_DNA"/>
</dbReference>
<reference evidence="1" key="1">
    <citation type="journal article" date="2010" name="PLoS ONE">
        <title>Functional metagenomics: a high throughput screening method to decipher microbiota-driven NF-kappaB modulation in the human gut.</title>
        <authorList>
            <person name="Lakhdari O."/>
            <person name="Cultrone A."/>
            <person name="Tap J."/>
            <person name="Gloux K."/>
            <person name="Bernard F."/>
            <person name="Ehrlich S.D."/>
            <person name="Lefevre F."/>
            <person name="Dore J."/>
            <person name="Blottiere H.M."/>
        </authorList>
    </citation>
    <scope>NUCLEOTIDE SEQUENCE</scope>
</reference>
<protein>
    <submittedName>
        <fullName evidence="1">Uncharacterized protein</fullName>
    </submittedName>
</protein>
<name>E5KWQ8_9BACT</name>
<dbReference type="AlphaFoldDB" id="E5KWQ8"/>
<organism evidence="1">
    <name type="scientific">uncultured bacterium 52B7</name>
    <dbReference type="NCBI Taxonomy" id="933047"/>
    <lineage>
        <taxon>Bacteria</taxon>
        <taxon>environmental samples</taxon>
    </lineage>
</organism>
<proteinExistence type="predicted"/>